<dbReference type="PROSITE" id="PS50949">
    <property type="entry name" value="HTH_GNTR"/>
    <property type="match status" value="1"/>
</dbReference>
<dbReference type="SMART" id="SM00345">
    <property type="entry name" value="HTH_GNTR"/>
    <property type="match status" value="1"/>
</dbReference>
<dbReference type="EMBL" id="PYGF01000012">
    <property type="protein sequence ID" value="PSL01663.1"/>
    <property type="molecule type" value="Genomic_DNA"/>
</dbReference>
<dbReference type="InterPro" id="IPR046335">
    <property type="entry name" value="LacI/GalR-like_sensor"/>
</dbReference>
<dbReference type="Gene3D" id="3.40.50.2300">
    <property type="match status" value="2"/>
</dbReference>
<dbReference type="RefSeq" id="WP_106568504.1">
    <property type="nucleotide sequence ID" value="NZ_PYGF01000012.1"/>
</dbReference>
<dbReference type="Proteomes" id="UP000240708">
    <property type="component" value="Unassembled WGS sequence"/>
</dbReference>
<dbReference type="CDD" id="cd07377">
    <property type="entry name" value="WHTH_GntR"/>
    <property type="match status" value="1"/>
</dbReference>
<accession>A0A2P8DWT0</accession>
<keyword evidence="1" id="KW-0805">Transcription regulation</keyword>
<reference evidence="5 6" key="1">
    <citation type="submission" date="2018-03" db="EMBL/GenBank/DDBJ databases">
        <title>Genomic Encyclopedia of Archaeal and Bacterial Type Strains, Phase II (KMG-II): from individual species to whole genera.</title>
        <authorList>
            <person name="Goeker M."/>
        </authorList>
    </citation>
    <scope>NUCLEOTIDE SEQUENCE [LARGE SCALE GENOMIC DNA]</scope>
    <source>
        <strain evidence="5 6">DSM 28057</strain>
    </source>
</reference>
<name>A0A2P8DWT0_9BACT</name>
<organism evidence="5 6">
    <name type="scientific">Cecembia rubra</name>
    <dbReference type="NCBI Taxonomy" id="1485585"/>
    <lineage>
        <taxon>Bacteria</taxon>
        <taxon>Pseudomonadati</taxon>
        <taxon>Bacteroidota</taxon>
        <taxon>Cytophagia</taxon>
        <taxon>Cytophagales</taxon>
        <taxon>Cyclobacteriaceae</taxon>
        <taxon>Cecembia</taxon>
    </lineage>
</organism>
<evidence type="ECO:0000256" key="3">
    <source>
        <dbReference type="ARBA" id="ARBA00023163"/>
    </source>
</evidence>
<evidence type="ECO:0000259" key="4">
    <source>
        <dbReference type="PROSITE" id="PS50949"/>
    </source>
</evidence>
<dbReference type="AlphaFoldDB" id="A0A2P8DWT0"/>
<dbReference type="Gene3D" id="1.10.10.10">
    <property type="entry name" value="Winged helix-like DNA-binding domain superfamily/Winged helix DNA-binding domain"/>
    <property type="match status" value="1"/>
</dbReference>
<dbReference type="SUPFAM" id="SSF53822">
    <property type="entry name" value="Periplasmic binding protein-like I"/>
    <property type="match status" value="1"/>
</dbReference>
<evidence type="ECO:0000313" key="6">
    <source>
        <dbReference type="Proteomes" id="UP000240708"/>
    </source>
</evidence>
<dbReference type="Pfam" id="PF00392">
    <property type="entry name" value="GntR"/>
    <property type="match status" value="1"/>
</dbReference>
<sequence length="343" mass="39676">MQLDLDIDESSSIPKYIQIVKAIKGMIVSGVLNYGDKIPSINNLSADYYLSRDTVEKAYSILKKQGIIESVRGKGYYICHHSNLSKYKILLLFNKLSAYKKEIFNSFLIAMEDRADIFFHIHHCEYDLLKKILEQRKEEYDFFVIMPHFKKDCEPKAIDLINSLPKEKLILLDNNFDEIRGCFGSVFQDFKQDIYNALKQLHSKLLKYEKLILVFPFHSNYPYPENILLGFKKYAVEAGLEYKIISEVDASLTIQDKEAYIIIEENDLVNLIKIARRSKGLKIGKNIGVLSYNETPLKEVLEKGITVISTDFAKMGKLTAEMILTRQGKQIKNDFKVIERESL</sequence>
<dbReference type="InterPro" id="IPR036388">
    <property type="entry name" value="WH-like_DNA-bd_sf"/>
</dbReference>
<protein>
    <submittedName>
        <fullName evidence="5">GntR family transcriptional regulator</fullName>
    </submittedName>
</protein>
<proteinExistence type="predicted"/>
<keyword evidence="6" id="KW-1185">Reference proteome</keyword>
<dbReference type="InterPro" id="IPR000524">
    <property type="entry name" value="Tscrpt_reg_HTH_GntR"/>
</dbReference>
<dbReference type="Pfam" id="PF13377">
    <property type="entry name" value="Peripla_BP_3"/>
    <property type="match status" value="1"/>
</dbReference>
<gene>
    <name evidence="5" type="ORF">CLV48_1126</name>
</gene>
<dbReference type="PANTHER" id="PTHR38445">
    <property type="entry name" value="HTH-TYPE TRANSCRIPTIONAL REPRESSOR YTRA"/>
    <property type="match status" value="1"/>
</dbReference>
<dbReference type="OrthoDB" id="742238at2"/>
<feature type="domain" description="HTH gntR-type" evidence="4">
    <location>
        <begin position="13"/>
        <end position="81"/>
    </location>
</feature>
<dbReference type="GO" id="GO:0003677">
    <property type="term" value="F:DNA binding"/>
    <property type="evidence" value="ECO:0007669"/>
    <property type="project" value="UniProtKB-KW"/>
</dbReference>
<keyword evidence="3" id="KW-0804">Transcription</keyword>
<dbReference type="PANTHER" id="PTHR38445:SF10">
    <property type="entry name" value="GNTR-FAMILY TRANSCRIPTIONAL REGULATOR"/>
    <property type="match status" value="1"/>
</dbReference>
<dbReference type="InterPro" id="IPR028082">
    <property type="entry name" value="Peripla_BP_I"/>
</dbReference>
<keyword evidence="2" id="KW-0238">DNA-binding</keyword>
<evidence type="ECO:0000256" key="2">
    <source>
        <dbReference type="ARBA" id="ARBA00023125"/>
    </source>
</evidence>
<comment type="caution">
    <text evidence="5">The sequence shown here is derived from an EMBL/GenBank/DDBJ whole genome shotgun (WGS) entry which is preliminary data.</text>
</comment>
<evidence type="ECO:0000313" key="5">
    <source>
        <dbReference type="EMBL" id="PSL01663.1"/>
    </source>
</evidence>
<evidence type="ECO:0000256" key="1">
    <source>
        <dbReference type="ARBA" id="ARBA00023015"/>
    </source>
</evidence>
<dbReference type="GO" id="GO:0003700">
    <property type="term" value="F:DNA-binding transcription factor activity"/>
    <property type="evidence" value="ECO:0007669"/>
    <property type="project" value="InterPro"/>
</dbReference>
<dbReference type="SUPFAM" id="SSF46785">
    <property type="entry name" value="Winged helix' DNA-binding domain"/>
    <property type="match status" value="1"/>
</dbReference>
<dbReference type="InterPro" id="IPR036390">
    <property type="entry name" value="WH_DNA-bd_sf"/>
</dbReference>